<dbReference type="NCBIfam" id="TIGR00756">
    <property type="entry name" value="PPR"/>
    <property type="match status" value="6"/>
</dbReference>
<reference evidence="3 4" key="1">
    <citation type="submission" date="2017-09" db="EMBL/GenBank/DDBJ databases">
        <title>WGS assembly of Aquilegia coerulea Goldsmith.</title>
        <authorList>
            <person name="Hodges S."/>
            <person name="Kramer E."/>
            <person name="Nordborg M."/>
            <person name="Tomkins J."/>
            <person name="Borevitz J."/>
            <person name="Derieg N."/>
            <person name="Yan J."/>
            <person name="Mihaltcheva S."/>
            <person name="Hayes R.D."/>
            <person name="Rokhsar D."/>
        </authorList>
    </citation>
    <scope>NUCLEOTIDE SEQUENCE [LARGE SCALE GENOMIC DNA]</scope>
    <source>
        <strain evidence="4">cv. Goldsmith</strain>
    </source>
</reference>
<dbReference type="Pfam" id="PF13041">
    <property type="entry name" value="PPR_2"/>
    <property type="match status" value="2"/>
</dbReference>
<evidence type="ECO:0008006" key="5">
    <source>
        <dbReference type="Google" id="ProtNLM"/>
    </source>
</evidence>
<dbReference type="GO" id="GO:0003723">
    <property type="term" value="F:RNA binding"/>
    <property type="evidence" value="ECO:0007669"/>
    <property type="project" value="InterPro"/>
</dbReference>
<dbReference type="FunFam" id="1.25.40.10:FF:000573">
    <property type="entry name" value="Pentatricopeptide repeat-containing protein mitochondrial"/>
    <property type="match status" value="1"/>
</dbReference>
<dbReference type="PROSITE" id="PS51375">
    <property type="entry name" value="PPR"/>
    <property type="match status" value="5"/>
</dbReference>
<keyword evidence="1" id="KW-0677">Repeat</keyword>
<evidence type="ECO:0000313" key="3">
    <source>
        <dbReference type="EMBL" id="PIA65655.1"/>
    </source>
</evidence>
<gene>
    <name evidence="3" type="ORF">AQUCO_00100869v1</name>
</gene>
<feature type="repeat" description="PPR" evidence="2">
    <location>
        <begin position="274"/>
        <end position="308"/>
    </location>
</feature>
<dbReference type="PANTHER" id="PTHR47926">
    <property type="entry name" value="PENTATRICOPEPTIDE REPEAT-CONTAINING PROTEIN"/>
    <property type="match status" value="1"/>
</dbReference>
<dbReference type="AlphaFoldDB" id="A0A2G5FCG2"/>
<dbReference type="FunFam" id="1.25.40.10:FF:000344">
    <property type="entry name" value="Pentatricopeptide repeat-containing protein"/>
    <property type="match status" value="1"/>
</dbReference>
<feature type="repeat" description="PPR" evidence="2">
    <location>
        <begin position="203"/>
        <end position="238"/>
    </location>
</feature>
<dbReference type="OrthoDB" id="185373at2759"/>
<sequence>MERHSFVRKKTYKVFLPKIYSLSMISRALQILKNHLLSSANSIDEVTIAIALKSCRGDTKIGSQIHGFAISSGFDLYLTVSNALISLYCKDGDLNKAFEIFNNLKYPDVVSWNAIISGSRRVELALEMHRNGVSFDAVTYTSVLSFCSDVKELLILGIQLHSLVMKSGFEFETYVGNSLITMYLRWGNFEEAERVFDEMPHKDLVSWNSMLSGYTQQGNYGLEGIQIFVEMVRQGAKLDHVSFSSVIAACGHEGSMNLGKQIHSLIFKTGYVAHISVCNVLISMYSKCQVIDDANKVFDSMVERNVISWTTVISINEEDALSLFIEMRTDGVYPNEVTFVGLIHAVSLNNSLREGQMIHGFCTKTGFVSELVVSNSLLTMYTKFESMEESKKVFDELEYREIISWNSLISGYSHNRLYQEALETYLSALVESQPNQFTFGSVLNVIGAAEPISLSHGSRCHSHIIKLGFNNDAIVSGALLDMYAKRGCIGESGRVFEEIPEKSVVAWTTIISAHARHGNYESVMELFKKMENEKVEPDAITFLALLTACARRGMVDMGLCMFDLMVKDHKIEPSQEHYSCLVDMLGRAGRLEKAENFLWKMPTRPGLSALQSLLGACKMHGNVEMGIRVGETLTEMEPMESGSYVLMSNMYAEKGEWEKVAKIRKGMRTRGVKKGVGFSWVDVGNAGSSMYMHGFSSDDQSHPQAEEIYRM</sequence>
<dbReference type="InterPro" id="IPR011990">
    <property type="entry name" value="TPR-like_helical_dom_sf"/>
</dbReference>
<evidence type="ECO:0000256" key="2">
    <source>
        <dbReference type="PROSITE-ProRule" id="PRU00708"/>
    </source>
</evidence>
<organism evidence="3 4">
    <name type="scientific">Aquilegia coerulea</name>
    <name type="common">Rocky mountain columbine</name>
    <dbReference type="NCBI Taxonomy" id="218851"/>
    <lineage>
        <taxon>Eukaryota</taxon>
        <taxon>Viridiplantae</taxon>
        <taxon>Streptophyta</taxon>
        <taxon>Embryophyta</taxon>
        <taxon>Tracheophyta</taxon>
        <taxon>Spermatophyta</taxon>
        <taxon>Magnoliopsida</taxon>
        <taxon>Ranunculales</taxon>
        <taxon>Ranunculaceae</taxon>
        <taxon>Thalictroideae</taxon>
        <taxon>Aquilegia</taxon>
    </lineage>
</organism>
<dbReference type="InterPro" id="IPR002885">
    <property type="entry name" value="PPR_rpt"/>
</dbReference>
<dbReference type="GO" id="GO:0009451">
    <property type="term" value="P:RNA modification"/>
    <property type="evidence" value="ECO:0007669"/>
    <property type="project" value="InterPro"/>
</dbReference>
<dbReference type="Pfam" id="PF01535">
    <property type="entry name" value="PPR"/>
    <property type="match status" value="6"/>
</dbReference>
<feature type="non-terminal residue" evidence="3">
    <location>
        <position position="711"/>
    </location>
</feature>
<dbReference type="PANTHER" id="PTHR47926:SF524">
    <property type="entry name" value="(WILD MALAYSIAN BANANA) HYPOTHETICAL PROTEIN"/>
    <property type="match status" value="1"/>
</dbReference>
<evidence type="ECO:0000256" key="1">
    <source>
        <dbReference type="ARBA" id="ARBA00022737"/>
    </source>
</evidence>
<dbReference type="FunCoup" id="A0A2G5FCG2">
    <property type="interactions" value="620"/>
</dbReference>
<accession>A0A2G5FCG2</accession>
<proteinExistence type="predicted"/>
<evidence type="ECO:0000313" key="4">
    <source>
        <dbReference type="Proteomes" id="UP000230069"/>
    </source>
</evidence>
<protein>
    <recommendedName>
        <fullName evidence="5">Pentacotripeptide-repeat region of PRORP domain-containing protein</fullName>
    </recommendedName>
</protein>
<dbReference type="InParanoid" id="A0A2G5FCG2"/>
<dbReference type="InterPro" id="IPR046960">
    <property type="entry name" value="PPR_At4g14850-like_plant"/>
</dbReference>
<dbReference type="Pfam" id="PF20431">
    <property type="entry name" value="E_motif"/>
    <property type="match status" value="1"/>
</dbReference>
<dbReference type="STRING" id="218851.A0A2G5FCG2"/>
<dbReference type="InterPro" id="IPR046848">
    <property type="entry name" value="E_motif"/>
</dbReference>
<dbReference type="Proteomes" id="UP000230069">
    <property type="component" value="Unassembled WGS sequence"/>
</dbReference>
<feature type="repeat" description="PPR" evidence="2">
    <location>
        <begin position="172"/>
        <end position="202"/>
    </location>
</feature>
<dbReference type="EMBL" id="KZ305018">
    <property type="protein sequence ID" value="PIA65655.1"/>
    <property type="molecule type" value="Genomic_DNA"/>
</dbReference>
<keyword evidence="4" id="KW-1185">Reference proteome</keyword>
<dbReference type="Gene3D" id="1.25.40.10">
    <property type="entry name" value="Tetratricopeptide repeat domain"/>
    <property type="match status" value="6"/>
</dbReference>
<name>A0A2G5FCG2_AQUCA</name>
<feature type="repeat" description="PPR" evidence="2">
    <location>
        <begin position="503"/>
        <end position="537"/>
    </location>
</feature>
<feature type="repeat" description="PPR" evidence="2">
    <location>
        <begin position="538"/>
        <end position="573"/>
    </location>
</feature>
<dbReference type="FunFam" id="1.25.40.10:FF:000453">
    <property type="entry name" value="Pentatricopeptide repeat-containing protein mitochondrial"/>
    <property type="match status" value="1"/>
</dbReference>